<name>A0A1R2CFH6_9CILI</name>
<comment type="caution">
    <text evidence="4">The sequence shown here is derived from an EMBL/GenBank/DDBJ whole genome shotgun (WGS) entry which is preliminary data.</text>
</comment>
<organism evidence="4 5">
    <name type="scientific">Stentor coeruleus</name>
    <dbReference type="NCBI Taxonomy" id="5963"/>
    <lineage>
        <taxon>Eukaryota</taxon>
        <taxon>Sar</taxon>
        <taxon>Alveolata</taxon>
        <taxon>Ciliophora</taxon>
        <taxon>Postciliodesmatophora</taxon>
        <taxon>Heterotrichea</taxon>
        <taxon>Heterotrichida</taxon>
        <taxon>Stentoridae</taxon>
        <taxon>Stentor</taxon>
    </lineage>
</organism>
<gene>
    <name evidence="4" type="ORF">SteCoe_10413</name>
</gene>
<keyword evidence="1" id="KW-0812">Transmembrane</keyword>
<keyword evidence="5" id="KW-1185">Reference proteome</keyword>
<feature type="chain" id="PRO_5012955237" description="Phosphatidic acid phosphatase type 2/haloperoxidase domain-containing protein" evidence="2">
    <location>
        <begin position="23"/>
        <end position="356"/>
    </location>
</feature>
<dbReference type="SMART" id="SM00014">
    <property type="entry name" value="acidPPc"/>
    <property type="match status" value="1"/>
</dbReference>
<feature type="transmembrane region" description="Helical" evidence="1">
    <location>
        <begin position="117"/>
        <end position="139"/>
    </location>
</feature>
<feature type="transmembrane region" description="Helical" evidence="1">
    <location>
        <begin position="318"/>
        <end position="339"/>
    </location>
</feature>
<dbReference type="EMBL" id="MPUH01000168">
    <property type="protein sequence ID" value="OMJ87771.1"/>
    <property type="molecule type" value="Genomic_DNA"/>
</dbReference>
<sequence length="356" mass="40646">MFWTSIMVFVALICTYIEISHQAYLEESGTDIILWLQGYKSPLLDLLFEILGGILAVFFLVASGVLYLCGHREIGMMGTYAGFFGAAISGTAKMLILHPRPFWKVQSIQVVSCPYDWGAPSGHASSGGAAMIILAYFWLQSKSNNFYKILLLILSLLITLIDRVYLGLHFHFQVILGYSYSAVVAFYYLSKTQREGFFSLSQNKKTLILELCKALGFVIFSVWVYSKQYIEIEESWKINYNDKCTRQLKFEDVMIKNISEAMYVWLISGMIFGFYMIKGCRKPIMSMKVVIISLAFYLGILVYVIASDKVFISRFPYYLRFAFLCLNRFAAGFVMGFYLPKAVLKVGEYGLDKQNN</sequence>
<evidence type="ECO:0000313" key="4">
    <source>
        <dbReference type="EMBL" id="OMJ87771.1"/>
    </source>
</evidence>
<reference evidence="4 5" key="1">
    <citation type="submission" date="2016-11" db="EMBL/GenBank/DDBJ databases">
        <title>The macronuclear genome of Stentor coeruleus: a giant cell with tiny introns.</title>
        <authorList>
            <person name="Slabodnick M."/>
            <person name="Ruby J.G."/>
            <person name="Reiff S.B."/>
            <person name="Swart E.C."/>
            <person name="Gosai S."/>
            <person name="Prabakaran S."/>
            <person name="Witkowska E."/>
            <person name="Larue G.E."/>
            <person name="Fisher S."/>
            <person name="Freeman R.M."/>
            <person name="Gunawardena J."/>
            <person name="Chu W."/>
            <person name="Stover N.A."/>
            <person name="Gregory B.D."/>
            <person name="Nowacki M."/>
            <person name="Derisi J."/>
            <person name="Roy S.W."/>
            <person name="Marshall W.F."/>
            <person name="Sood P."/>
        </authorList>
    </citation>
    <scope>NUCLEOTIDE SEQUENCE [LARGE SCALE GENOMIC DNA]</scope>
    <source>
        <strain evidence="4">WM001</strain>
    </source>
</reference>
<feature type="transmembrane region" description="Helical" evidence="1">
    <location>
        <begin position="46"/>
        <end position="68"/>
    </location>
</feature>
<keyword evidence="1" id="KW-1133">Transmembrane helix</keyword>
<evidence type="ECO:0000256" key="2">
    <source>
        <dbReference type="SAM" id="SignalP"/>
    </source>
</evidence>
<dbReference type="CDD" id="cd01610">
    <property type="entry name" value="PAP2_like"/>
    <property type="match status" value="1"/>
</dbReference>
<dbReference type="InterPro" id="IPR036938">
    <property type="entry name" value="PAP2/HPO_sf"/>
</dbReference>
<feature type="transmembrane region" description="Helical" evidence="1">
    <location>
        <begin position="172"/>
        <end position="190"/>
    </location>
</feature>
<dbReference type="SUPFAM" id="SSF48317">
    <property type="entry name" value="Acid phosphatase/Vanadium-dependent haloperoxidase"/>
    <property type="match status" value="1"/>
</dbReference>
<accession>A0A1R2CFH6</accession>
<dbReference type="InterPro" id="IPR000326">
    <property type="entry name" value="PAP2/HPO"/>
</dbReference>
<evidence type="ECO:0000259" key="3">
    <source>
        <dbReference type="SMART" id="SM00014"/>
    </source>
</evidence>
<feature type="domain" description="Phosphatidic acid phosphatase type 2/haloperoxidase" evidence="3">
    <location>
        <begin position="74"/>
        <end position="189"/>
    </location>
</feature>
<feature type="transmembrane region" description="Helical" evidence="1">
    <location>
        <begin position="289"/>
        <end position="306"/>
    </location>
</feature>
<dbReference type="Pfam" id="PF01569">
    <property type="entry name" value="PAP2"/>
    <property type="match status" value="1"/>
</dbReference>
<feature type="transmembrane region" description="Helical" evidence="1">
    <location>
        <begin position="146"/>
        <end position="166"/>
    </location>
</feature>
<dbReference type="Gene3D" id="1.20.144.10">
    <property type="entry name" value="Phosphatidic acid phosphatase type 2/haloperoxidase"/>
    <property type="match status" value="1"/>
</dbReference>
<evidence type="ECO:0000256" key="1">
    <source>
        <dbReference type="SAM" id="Phobius"/>
    </source>
</evidence>
<feature type="transmembrane region" description="Helical" evidence="1">
    <location>
        <begin position="80"/>
        <end position="97"/>
    </location>
</feature>
<dbReference type="OrthoDB" id="10546665at2759"/>
<protein>
    <recommendedName>
        <fullName evidence="3">Phosphatidic acid phosphatase type 2/haloperoxidase domain-containing protein</fullName>
    </recommendedName>
</protein>
<dbReference type="Proteomes" id="UP000187209">
    <property type="component" value="Unassembled WGS sequence"/>
</dbReference>
<proteinExistence type="predicted"/>
<keyword evidence="2" id="KW-0732">Signal</keyword>
<evidence type="ECO:0000313" key="5">
    <source>
        <dbReference type="Proteomes" id="UP000187209"/>
    </source>
</evidence>
<dbReference type="PANTHER" id="PTHR14969:SF13">
    <property type="entry name" value="AT30094P"/>
    <property type="match status" value="1"/>
</dbReference>
<feature type="signal peptide" evidence="2">
    <location>
        <begin position="1"/>
        <end position="22"/>
    </location>
</feature>
<feature type="transmembrane region" description="Helical" evidence="1">
    <location>
        <begin position="206"/>
        <end position="226"/>
    </location>
</feature>
<keyword evidence="1" id="KW-0472">Membrane</keyword>
<feature type="transmembrane region" description="Helical" evidence="1">
    <location>
        <begin position="261"/>
        <end position="277"/>
    </location>
</feature>
<dbReference type="PANTHER" id="PTHR14969">
    <property type="entry name" value="SPHINGOSINE-1-PHOSPHATE PHOSPHOHYDROLASE"/>
    <property type="match status" value="1"/>
</dbReference>
<dbReference type="AlphaFoldDB" id="A0A1R2CFH6"/>